<proteinExistence type="predicted"/>
<evidence type="ECO:0000313" key="2">
    <source>
        <dbReference type="Proteomes" id="UP000678679"/>
    </source>
</evidence>
<dbReference type="AlphaFoldDB" id="A0AAX1N6K8"/>
<dbReference type="RefSeq" id="WP_169664125.1">
    <property type="nucleotide sequence ID" value="NZ_CP076132.1"/>
</dbReference>
<sequence length="152" mass="17385">MNCRFLFYTLLSLITISLFTTCSDDEHQMVFEKIITSEPTLVENGEIIQFVDSTVLKLNIEEEKVFGEFDWNTSNTERISGKLIGTIHDNVIKAICSYEQGGSLIREEKVIKLGKNFAHFRIGGKMKLQDGVYLYSSNDENVEYGAKIPRKF</sequence>
<protein>
    <recommendedName>
        <fullName evidence="3">Lipoprotein</fullName>
    </recommendedName>
</protein>
<accession>A0AAX1N6K8</accession>
<evidence type="ECO:0008006" key="3">
    <source>
        <dbReference type="Google" id="ProtNLM"/>
    </source>
</evidence>
<evidence type="ECO:0000313" key="1">
    <source>
        <dbReference type="EMBL" id="QWG03194.1"/>
    </source>
</evidence>
<keyword evidence="2" id="KW-1185">Reference proteome</keyword>
<dbReference type="Proteomes" id="UP000678679">
    <property type="component" value="Chromosome 1"/>
</dbReference>
<organism evidence="1 2">
    <name type="scientific">Flammeovirga yaeyamensis</name>
    <dbReference type="NCBI Taxonomy" id="367791"/>
    <lineage>
        <taxon>Bacteria</taxon>
        <taxon>Pseudomonadati</taxon>
        <taxon>Bacteroidota</taxon>
        <taxon>Cytophagia</taxon>
        <taxon>Cytophagales</taxon>
        <taxon>Flammeovirgaceae</taxon>
        <taxon>Flammeovirga</taxon>
    </lineage>
</organism>
<dbReference type="KEGG" id="fya:KMW28_06330"/>
<name>A0AAX1N6K8_9BACT</name>
<reference evidence="1 2" key="1">
    <citation type="submission" date="2021-05" db="EMBL/GenBank/DDBJ databases">
        <title>Comparative genomic studies on the polysaccharide-degrading batcterial strains of the Flammeovirga genus.</title>
        <authorList>
            <person name="Zewei F."/>
            <person name="Zheng Z."/>
            <person name="Yu L."/>
            <person name="Ruyue G."/>
            <person name="Yanhong M."/>
            <person name="Yuanyuan C."/>
            <person name="Jingyan G."/>
            <person name="Wenjun H."/>
        </authorList>
    </citation>
    <scope>NUCLEOTIDE SEQUENCE [LARGE SCALE GENOMIC DNA]</scope>
    <source>
        <strain evidence="1 2">NBRC:100898</strain>
    </source>
</reference>
<dbReference type="EMBL" id="CP076132">
    <property type="protein sequence ID" value="QWG03194.1"/>
    <property type="molecule type" value="Genomic_DNA"/>
</dbReference>
<gene>
    <name evidence="1" type="ORF">KMW28_06330</name>
</gene>